<dbReference type="Proteomes" id="UP000216020">
    <property type="component" value="Unassembled WGS sequence"/>
</dbReference>
<comment type="caution">
    <text evidence="1">The sequence shown here is derived from an EMBL/GenBank/DDBJ whole genome shotgun (WGS) entry which is preliminary data.</text>
</comment>
<dbReference type="OrthoDB" id="8636739at2"/>
<evidence type="ECO:0000313" key="1">
    <source>
        <dbReference type="EMBL" id="OZI37561.1"/>
    </source>
</evidence>
<accession>A0A261SKJ2</accession>
<sequence length="162" mass="17545">MNGRAWKFALVGSLVLNAFLVGGMVGGAYQWAMSHRVHAAAPAPRTALRFAAEGLSPQRQAQFLEALKVARRDNLEYVREGREARHEVLAALAAPQFDRAALDAALARTRAADTALRVAVESGVADFAASLSPQERMVFADGLRERGQWREPQAPARPAQGK</sequence>
<dbReference type="InterPro" id="IPR025961">
    <property type="entry name" value="Metal_resist"/>
</dbReference>
<organism evidence="1 2">
    <name type="scientific">Bordetella genomosp. 10</name>
    <dbReference type="NCBI Taxonomy" id="1416804"/>
    <lineage>
        <taxon>Bacteria</taxon>
        <taxon>Pseudomonadati</taxon>
        <taxon>Pseudomonadota</taxon>
        <taxon>Betaproteobacteria</taxon>
        <taxon>Burkholderiales</taxon>
        <taxon>Alcaligenaceae</taxon>
        <taxon>Bordetella</taxon>
    </lineage>
</organism>
<dbReference type="EMBL" id="NEVM01000001">
    <property type="protein sequence ID" value="OZI37561.1"/>
    <property type="molecule type" value="Genomic_DNA"/>
</dbReference>
<evidence type="ECO:0008006" key="3">
    <source>
        <dbReference type="Google" id="ProtNLM"/>
    </source>
</evidence>
<proteinExistence type="predicted"/>
<name>A0A261SKJ2_9BORD</name>
<dbReference type="AlphaFoldDB" id="A0A261SKJ2"/>
<dbReference type="RefSeq" id="WP_094851662.1">
    <property type="nucleotide sequence ID" value="NZ_NEVM01000001.1"/>
</dbReference>
<gene>
    <name evidence="1" type="ORF">CAL29_03910</name>
</gene>
<protein>
    <recommendedName>
        <fullName evidence="3">Zinc resistance-associated protein</fullName>
    </recommendedName>
</protein>
<dbReference type="Pfam" id="PF13801">
    <property type="entry name" value="Metal_resist"/>
    <property type="match status" value="1"/>
</dbReference>
<keyword evidence="2" id="KW-1185">Reference proteome</keyword>
<evidence type="ECO:0000313" key="2">
    <source>
        <dbReference type="Proteomes" id="UP000216020"/>
    </source>
</evidence>
<reference evidence="2" key="1">
    <citation type="submission" date="2017-05" db="EMBL/GenBank/DDBJ databases">
        <title>Complete and WGS of Bordetella genogroups.</title>
        <authorList>
            <person name="Spilker T."/>
            <person name="Lipuma J."/>
        </authorList>
    </citation>
    <scope>NUCLEOTIDE SEQUENCE [LARGE SCALE GENOMIC DNA]</scope>
    <source>
        <strain evidence="2">AU16122</strain>
    </source>
</reference>